<evidence type="ECO:0000313" key="1">
    <source>
        <dbReference type="EMBL" id="PJM80012.1"/>
    </source>
</evidence>
<proteinExistence type="predicted"/>
<sequence>MRELDEYEETLCPLCGLPESYCHSDERWQDLTGTVESCRVTKIREQTMKQFADKGRVDYPDAMLVRIQPKKTEEQ</sequence>
<dbReference type="AlphaFoldDB" id="A0A2M9HT72"/>
<dbReference type="OrthoDB" id="5196117at2"/>
<keyword evidence="2" id="KW-1185">Reference proteome</keyword>
<dbReference type="RefSeq" id="WP_100495782.1">
    <property type="nucleotide sequence ID" value="NZ_PGLQ01000001.1"/>
</dbReference>
<comment type="caution">
    <text evidence="1">The sequence shown here is derived from an EMBL/GenBank/DDBJ whole genome shotgun (WGS) entry which is preliminary data.</text>
</comment>
<organism evidence="1 2">
    <name type="scientific">Bifidobacterium scaligerum</name>
    <dbReference type="NCBI Taxonomy" id="2052656"/>
    <lineage>
        <taxon>Bacteria</taxon>
        <taxon>Bacillati</taxon>
        <taxon>Actinomycetota</taxon>
        <taxon>Actinomycetes</taxon>
        <taxon>Bifidobacteriales</taxon>
        <taxon>Bifidobacteriaceae</taxon>
        <taxon>Bifidobacterium</taxon>
    </lineage>
</organism>
<dbReference type="EMBL" id="PGLQ01000001">
    <property type="protein sequence ID" value="PJM80012.1"/>
    <property type="molecule type" value="Genomic_DNA"/>
</dbReference>
<accession>A0A2M9HT72</accession>
<protein>
    <submittedName>
        <fullName evidence="1">Uncharacterized protein</fullName>
    </submittedName>
</protein>
<reference evidence="1 2" key="1">
    <citation type="submission" date="2017-11" db="EMBL/GenBank/DDBJ databases">
        <title>Draft genome sequences of strains TRE 1, TRE D, TRE H and TRI 7, isolated from tamarins, belonging to four potential novel Bifidobacterium species.</title>
        <authorList>
            <person name="Mattarelli P."/>
            <person name="Modesto M."/>
            <person name="Bonetti A."/>
            <person name="Puglisi E."/>
            <person name="Morelli L."/>
        </authorList>
    </citation>
    <scope>NUCLEOTIDE SEQUENCE [LARGE SCALE GENOMIC DNA]</scope>
    <source>
        <strain evidence="2">TRED</strain>
    </source>
</reference>
<dbReference type="Proteomes" id="UP000228755">
    <property type="component" value="Unassembled WGS sequence"/>
</dbReference>
<evidence type="ECO:0000313" key="2">
    <source>
        <dbReference type="Proteomes" id="UP000228755"/>
    </source>
</evidence>
<name>A0A2M9HT72_9BIFI</name>
<gene>
    <name evidence="1" type="ORF">CUU80_02440</name>
</gene>